<dbReference type="AlphaFoldDB" id="A0A0R2JDL0"/>
<evidence type="ECO:0000256" key="6">
    <source>
        <dbReference type="PROSITE-ProRule" id="PRU01091"/>
    </source>
</evidence>
<dbReference type="InterPro" id="IPR036388">
    <property type="entry name" value="WH-like_DNA-bd_sf"/>
</dbReference>
<evidence type="ECO:0000256" key="2">
    <source>
        <dbReference type="ARBA" id="ARBA00023012"/>
    </source>
</evidence>
<dbReference type="STRING" id="1616.IV73_GL000599"/>
<dbReference type="OrthoDB" id="9790442at2"/>
<keyword evidence="4 6" id="KW-0238">DNA-binding</keyword>
<evidence type="ECO:0000256" key="1">
    <source>
        <dbReference type="ARBA" id="ARBA00022553"/>
    </source>
</evidence>
<reference evidence="8 9" key="1">
    <citation type="journal article" date="2015" name="Genome Announc.">
        <title>Expanding the biotechnology potential of lactobacilli through comparative genomics of 213 strains and associated genera.</title>
        <authorList>
            <person name="Sun Z."/>
            <person name="Harris H.M."/>
            <person name="McCann A."/>
            <person name="Guo C."/>
            <person name="Argimon S."/>
            <person name="Zhang W."/>
            <person name="Yang X."/>
            <person name="Jeffery I.B."/>
            <person name="Cooney J.C."/>
            <person name="Kagawa T.F."/>
            <person name="Liu W."/>
            <person name="Song Y."/>
            <person name="Salvetti E."/>
            <person name="Wrobel A."/>
            <person name="Rasinkangas P."/>
            <person name="Parkhill J."/>
            <person name="Rea M.C."/>
            <person name="O'Sullivan O."/>
            <person name="Ritari J."/>
            <person name="Douillard F.P."/>
            <person name="Paul Ross R."/>
            <person name="Yang R."/>
            <person name="Briner A.E."/>
            <person name="Felis G.E."/>
            <person name="de Vos W.M."/>
            <person name="Barrangou R."/>
            <person name="Klaenhammer T.R."/>
            <person name="Caufield P.W."/>
            <person name="Cui Y."/>
            <person name="Zhang H."/>
            <person name="O'Toole P.W."/>
        </authorList>
    </citation>
    <scope>NUCLEOTIDE SEQUENCE [LARGE SCALE GENOMIC DNA]</scope>
    <source>
        <strain evidence="8 9">DSM 20593</strain>
    </source>
</reference>
<evidence type="ECO:0000259" key="7">
    <source>
        <dbReference type="PROSITE" id="PS51755"/>
    </source>
</evidence>
<dbReference type="PANTHER" id="PTHR48111:SF21">
    <property type="entry name" value="DNA-BINDING DUAL MASTER TRANSCRIPTIONAL REGULATOR RPAA"/>
    <property type="match status" value="1"/>
</dbReference>
<keyword evidence="9" id="KW-1185">Reference proteome</keyword>
<dbReference type="Gene3D" id="1.10.10.10">
    <property type="entry name" value="Winged helix-like DNA-binding domain superfamily/Winged helix DNA-binding domain"/>
    <property type="match status" value="1"/>
</dbReference>
<dbReference type="EMBL" id="JQBP01000002">
    <property type="protein sequence ID" value="KRN75433.1"/>
    <property type="molecule type" value="Genomic_DNA"/>
</dbReference>
<dbReference type="PATRIC" id="fig|1616.3.peg.616"/>
<keyword evidence="3" id="KW-0805">Transcription regulation</keyword>
<dbReference type="InterPro" id="IPR016032">
    <property type="entry name" value="Sig_transdc_resp-reg_C-effctor"/>
</dbReference>
<dbReference type="InterPro" id="IPR039420">
    <property type="entry name" value="WalR-like"/>
</dbReference>
<dbReference type="GO" id="GO:0005829">
    <property type="term" value="C:cytosol"/>
    <property type="evidence" value="ECO:0007669"/>
    <property type="project" value="TreeGrafter"/>
</dbReference>
<evidence type="ECO:0000256" key="3">
    <source>
        <dbReference type="ARBA" id="ARBA00023015"/>
    </source>
</evidence>
<sequence length="237" mass="28069">MGDKYMKMMLMTDNQKLKKLLHLTFQRDSGFIDVLQDYQLAERFLKRWPSEWEILLLDQPTDHDLAQMLQLKRTNRHLKIIVLARQIDPAVLIHWTKFPPDLILAPEISLQDLIQKCEQMLVPTIQAPDDYPTLRSLQPQKNGRICLNPDEFNIVVDREIVVALRPKEFELISYLVQAPGRVFTREELMREIWQYKYFADDRTIDTHIKNLRKKIPFPCIATVWGVGYKYDETQNMG</sequence>
<dbReference type="SUPFAM" id="SSF46894">
    <property type="entry name" value="C-terminal effector domain of the bipartite response regulators"/>
    <property type="match status" value="1"/>
</dbReference>
<dbReference type="GO" id="GO:0000156">
    <property type="term" value="F:phosphorelay response regulator activity"/>
    <property type="evidence" value="ECO:0007669"/>
    <property type="project" value="TreeGrafter"/>
</dbReference>
<evidence type="ECO:0000313" key="9">
    <source>
        <dbReference type="Proteomes" id="UP000051655"/>
    </source>
</evidence>
<keyword evidence="1" id="KW-0597">Phosphoprotein</keyword>
<dbReference type="GO" id="GO:0006355">
    <property type="term" value="P:regulation of DNA-templated transcription"/>
    <property type="evidence" value="ECO:0007669"/>
    <property type="project" value="InterPro"/>
</dbReference>
<evidence type="ECO:0000256" key="4">
    <source>
        <dbReference type="ARBA" id="ARBA00023125"/>
    </source>
</evidence>
<dbReference type="PROSITE" id="PS51755">
    <property type="entry name" value="OMPR_PHOB"/>
    <property type="match status" value="1"/>
</dbReference>
<evidence type="ECO:0000256" key="5">
    <source>
        <dbReference type="ARBA" id="ARBA00023163"/>
    </source>
</evidence>
<proteinExistence type="predicted"/>
<gene>
    <name evidence="8" type="ORF">IV73_GL000599</name>
</gene>
<organism evidence="8 9">
    <name type="scientific">Weissella kandleri</name>
    <dbReference type="NCBI Taxonomy" id="1616"/>
    <lineage>
        <taxon>Bacteria</taxon>
        <taxon>Bacillati</taxon>
        <taxon>Bacillota</taxon>
        <taxon>Bacilli</taxon>
        <taxon>Lactobacillales</taxon>
        <taxon>Lactobacillaceae</taxon>
        <taxon>Weissella</taxon>
    </lineage>
</organism>
<protein>
    <recommendedName>
        <fullName evidence="7">OmpR/PhoB-type domain-containing protein</fullName>
    </recommendedName>
</protein>
<comment type="caution">
    <text evidence="8">The sequence shown here is derived from an EMBL/GenBank/DDBJ whole genome shotgun (WGS) entry which is preliminary data.</text>
</comment>
<dbReference type="Proteomes" id="UP000051655">
    <property type="component" value="Unassembled WGS sequence"/>
</dbReference>
<feature type="domain" description="OmpR/PhoB-type" evidence="7">
    <location>
        <begin position="132"/>
        <end position="232"/>
    </location>
</feature>
<dbReference type="Pfam" id="PF00486">
    <property type="entry name" value="Trans_reg_C"/>
    <property type="match status" value="1"/>
</dbReference>
<accession>A0A0R2JDL0</accession>
<dbReference type="InterPro" id="IPR001867">
    <property type="entry name" value="OmpR/PhoB-type_DNA-bd"/>
</dbReference>
<name>A0A0R2JDL0_9LACO</name>
<keyword evidence="2" id="KW-0902">Two-component regulatory system</keyword>
<keyword evidence="5" id="KW-0804">Transcription</keyword>
<feature type="DNA-binding region" description="OmpR/PhoB-type" evidence="6">
    <location>
        <begin position="132"/>
        <end position="232"/>
    </location>
</feature>
<dbReference type="SMART" id="SM00862">
    <property type="entry name" value="Trans_reg_C"/>
    <property type="match status" value="1"/>
</dbReference>
<dbReference type="CDD" id="cd00383">
    <property type="entry name" value="trans_reg_C"/>
    <property type="match status" value="1"/>
</dbReference>
<dbReference type="PANTHER" id="PTHR48111">
    <property type="entry name" value="REGULATOR OF RPOS"/>
    <property type="match status" value="1"/>
</dbReference>
<evidence type="ECO:0000313" key="8">
    <source>
        <dbReference type="EMBL" id="KRN75433.1"/>
    </source>
</evidence>
<dbReference type="GO" id="GO:0000976">
    <property type="term" value="F:transcription cis-regulatory region binding"/>
    <property type="evidence" value="ECO:0007669"/>
    <property type="project" value="TreeGrafter"/>
</dbReference>
<dbReference type="GO" id="GO:0032993">
    <property type="term" value="C:protein-DNA complex"/>
    <property type="evidence" value="ECO:0007669"/>
    <property type="project" value="TreeGrafter"/>
</dbReference>